<dbReference type="HAMAP" id="MF_01862">
    <property type="entry name" value="16SrRNA_methyltr_C"/>
    <property type="match status" value="1"/>
</dbReference>
<dbReference type="InterPro" id="IPR007848">
    <property type="entry name" value="Small_mtfrase_dom"/>
</dbReference>
<dbReference type="CDD" id="cd02440">
    <property type="entry name" value="AdoMet_MTases"/>
    <property type="match status" value="1"/>
</dbReference>
<dbReference type="Pfam" id="PF05175">
    <property type="entry name" value="MTS"/>
    <property type="match status" value="1"/>
</dbReference>
<dbReference type="PROSITE" id="PS00092">
    <property type="entry name" value="N6_MTASE"/>
    <property type="match status" value="1"/>
</dbReference>
<feature type="domain" description="Methyltransferase small N-terminal" evidence="8">
    <location>
        <begin position="8"/>
        <end position="162"/>
    </location>
</feature>
<proteinExistence type="inferred from homology"/>
<sequence>MSFFTPASKVIMRHSEKLKLCLVLFSGDLEDTLPARLEAADVIVHTNKYHYWQQLSSIMGKRCHFGLTADAKMAAVCDALIYYWPKNQKEAMFNLQNLLSILPIGTKIFIVGANRAGVRSSVSMIRDFGSLQKIDSASRCSLYYGLLEKRSHFSIRDWWGTYHIKDLTIATLPGVFGCDGLDAGSSLLLSSLKLDKEEKVLDIGCGSGVLSTVIARSFPKIQPTLTDVSAASLESSHATLSANNIRGEVIASDVYSNITGYFDIIVSNPPFHDGMQISLTVSEELIHGAPQHLKNNGKLCIVANAFLPYPRILNKVFGAYEVLAQTERFKVYLACLKRTAITFKN</sequence>
<dbReference type="NCBIfam" id="NF007023">
    <property type="entry name" value="PRK09489.1"/>
    <property type="match status" value="1"/>
</dbReference>
<evidence type="ECO:0000259" key="8">
    <source>
        <dbReference type="Pfam" id="PF08468"/>
    </source>
</evidence>
<evidence type="ECO:0000259" key="7">
    <source>
        <dbReference type="Pfam" id="PF05175"/>
    </source>
</evidence>
<keyword evidence="5 6" id="KW-0949">S-adenosyl-L-methionine</keyword>
<keyword evidence="1 6" id="KW-0963">Cytoplasm</keyword>
<dbReference type="EC" id="2.1.1.172" evidence="6"/>
<name>A0A8E4F0N5_9ENTR</name>
<dbReference type="Pfam" id="PF08468">
    <property type="entry name" value="MTS_N"/>
    <property type="match status" value="1"/>
</dbReference>
<keyword evidence="10" id="KW-1185">Reference proteome</keyword>
<dbReference type="InterPro" id="IPR002052">
    <property type="entry name" value="DNA_methylase_N6_adenine_CS"/>
</dbReference>
<dbReference type="InterPro" id="IPR046977">
    <property type="entry name" value="RsmC/RlmG"/>
</dbReference>
<reference evidence="9" key="1">
    <citation type="submission" date="2020-10" db="EMBL/GenBank/DDBJ databases">
        <authorList>
            <person name="Szabo G."/>
        </authorList>
    </citation>
    <scope>NUCLEOTIDE SEQUENCE</scope>
    <source>
        <strain evidence="9">PROFFT</strain>
    </source>
</reference>
<protein>
    <recommendedName>
        <fullName evidence="6">Ribosomal RNA small subunit methyltransferase C</fullName>
        <ecNumber evidence="6">2.1.1.172</ecNumber>
    </recommendedName>
    <alternativeName>
        <fullName evidence="6">16S rRNA m2G1207 methyltransferase</fullName>
    </alternativeName>
    <alternativeName>
        <fullName evidence="6">rRNA (guanine-N(2)-)-methyltransferase RsmC</fullName>
    </alternativeName>
</protein>
<evidence type="ECO:0000256" key="4">
    <source>
        <dbReference type="ARBA" id="ARBA00022679"/>
    </source>
</evidence>
<evidence type="ECO:0000313" key="9">
    <source>
        <dbReference type="EMBL" id="CAD6512951.1"/>
    </source>
</evidence>
<dbReference type="Proteomes" id="UP000683585">
    <property type="component" value="Chromosome"/>
</dbReference>
<dbReference type="GO" id="GO:0005737">
    <property type="term" value="C:cytoplasm"/>
    <property type="evidence" value="ECO:0007669"/>
    <property type="project" value="UniProtKB-SubCell"/>
</dbReference>
<evidence type="ECO:0000256" key="3">
    <source>
        <dbReference type="ARBA" id="ARBA00022603"/>
    </source>
</evidence>
<comment type="function">
    <text evidence="6">Specifically methylates the guanine in position 1207 of 16S rRNA in the 30S particle.</text>
</comment>
<organism evidence="9 10">
    <name type="scientific">Candidatus Profftia tarda</name>
    <dbReference type="NCBI Taxonomy" id="1177216"/>
    <lineage>
        <taxon>Bacteria</taxon>
        <taxon>Pseudomonadati</taxon>
        <taxon>Pseudomonadota</taxon>
        <taxon>Gammaproteobacteria</taxon>
        <taxon>Enterobacterales</taxon>
        <taxon>Enterobacteriaceae</taxon>
        <taxon>Candidatus Profftia</taxon>
    </lineage>
</organism>
<dbReference type="GO" id="GO:0003676">
    <property type="term" value="F:nucleic acid binding"/>
    <property type="evidence" value="ECO:0007669"/>
    <property type="project" value="InterPro"/>
</dbReference>
<dbReference type="AlphaFoldDB" id="A0A8E4F0N5"/>
<accession>A0A8E4F0N5</accession>
<gene>
    <name evidence="6 9" type="primary">rsmC</name>
    <name evidence="9" type="ORF">PROFFT_A_06700</name>
</gene>
<dbReference type="GO" id="GO:0052914">
    <property type="term" value="F:16S rRNA (guanine(1207)-N(2))-methyltransferase activity"/>
    <property type="evidence" value="ECO:0007669"/>
    <property type="project" value="UniProtKB-EC"/>
</dbReference>
<dbReference type="InterPro" id="IPR013675">
    <property type="entry name" value="Mtase_sm_N"/>
</dbReference>
<comment type="subcellular location">
    <subcellularLocation>
        <location evidence="6">Cytoplasm</location>
    </subcellularLocation>
</comment>
<comment type="catalytic activity">
    <reaction evidence="6">
        <text>guanosine(1207) in 16S rRNA + S-adenosyl-L-methionine = N(2)-methylguanosine(1207) in 16S rRNA + S-adenosyl-L-homocysteine + H(+)</text>
        <dbReference type="Rhea" id="RHEA:42736"/>
        <dbReference type="Rhea" id="RHEA-COMP:10213"/>
        <dbReference type="Rhea" id="RHEA-COMP:10214"/>
        <dbReference type="ChEBI" id="CHEBI:15378"/>
        <dbReference type="ChEBI" id="CHEBI:57856"/>
        <dbReference type="ChEBI" id="CHEBI:59789"/>
        <dbReference type="ChEBI" id="CHEBI:74269"/>
        <dbReference type="ChEBI" id="CHEBI:74481"/>
        <dbReference type="EC" id="2.1.1.172"/>
    </reaction>
</comment>
<evidence type="ECO:0000256" key="5">
    <source>
        <dbReference type="ARBA" id="ARBA00022691"/>
    </source>
</evidence>
<comment type="subunit">
    <text evidence="6">Monomer.</text>
</comment>
<feature type="domain" description="Methyltransferase small" evidence="7">
    <location>
        <begin position="167"/>
        <end position="332"/>
    </location>
</feature>
<dbReference type="PANTHER" id="PTHR47816">
    <property type="entry name" value="RIBOSOMAL RNA SMALL SUBUNIT METHYLTRANSFERASE C"/>
    <property type="match status" value="1"/>
</dbReference>
<evidence type="ECO:0000256" key="1">
    <source>
        <dbReference type="ARBA" id="ARBA00022490"/>
    </source>
</evidence>
<evidence type="ECO:0000256" key="2">
    <source>
        <dbReference type="ARBA" id="ARBA00022552"/>
    </source>
</evidence>
<evidence type="ECO:0000313" key="10">
    <source>
        <dbReference type="Proteomes" id="UP000683585"/>
    </source>
</evidence>
<dbReference type="InterPro" id="IPR023543">
    <property type="entry name" value="rRNA_ssu_MeTfrase_C"/>
</dbReference>
<evidence type="ECO:0000256" key="6">
    <source>
        <dbReference type="HAMAP-Rule" id="MF_01862"/>
    </source>
</evidence>
<comment type="similarity">
    <text evidence="6">Belongs to the methyltransferase superfamily. RsmC family.</text>
</comment>
<keyword evidence="3 6" id="KW-0489">Methyltransferase</keyword>
<dbReference type="PANTHER" id="PTHR47816:SF4">
    <property type="entry name" value="RIBOSOMAL RNA SMALL SUBUNIT METHYLTRANSFERASE C"/>
    <property type="match status" value="1"/>
</dbReference>
<dbReference type="KEGG" id="ptf:PROFFT_A_06700"/>
<dbReference type="EMBL" id="LR890047">
    <property type="protein sequence ID" value="CAD6512951.1"/>
    <property type="molecule type" value="Genomic_DNA"/>
</dbReference>
<dbReference type="RefSeq" id="WP_216782417.1">
    <property type="nucleotide sequence ID" value="NZ_LR890047.1"/>
</dbReference>
<keyword evidence="4 6" id="KW-0808">Transferase</keyword>
<keyword evidence="2 6" id="KW-0698">rRNA processing</keyword>